<sequence>MIEAHGVGGQADLPIPLSLAVGGASAALVVSFVVLATAWRSSRYQGPQAPAGRPLPATASRLLLSDGSRIVLRVVGMAAFVLAAAAALFGQDSLTNPFFGMVYVWWWVGLPFASVLFGPVWKAISPVRTIHAGLARVTGGDPARGVFEYPARLGMWPAAVGLFAFVWLELVYDNSSQLADVRLWCVTYLAIMLVGGAVFGSVFYEKADPFEVFSTLAARISPWRTEQTTTSRPRIVLCSPLANLATTPATAGLTTVMAVLFGSTAFDSFGKSEWWLRTIYGSSLSANVLNNIALIVFCVGAGVIFAAGCMLTRAAKDIRRLSLPDLFAHSLVPIIVAYFVAHYLTLFVDYGLQTMSLVSDPFGKGWDLFGTAGVAPTFWFSYHPTFLATLKVLAVVVGHVAAAVAAHDRALQVLPSGRRITGQLPLLITMVGFTAGGLMLLFSA</sequence>
<keyword evidence="1" id="KW-0472">Membrane</keyword>
<feature type="transmembrane region" description="Helical" evidence="1">
    <location>
        <begin position="326"/>
        <end position="348"/>
    </location>
</feature>
<feature type="transmembrane region" description="Helical" evidence="1">
    <location>
        <begin position="153"/>
        <end position="172"/>
    </location>
</feature>
<feature type="transmembrane region" description="Helical" evidence="1">
    <location>
        <begin position="241"/>
        <end position="266"/>
    </location>
</feature>
<reference evidence="2 3" key="1">
    <citation type="submission" date="2019-09" db="EMBL/GenBank/DDBJ databases">
        <title>Pimelobacter sp. isolated from Paulinella.</title>
        <authorList>
            <person name="Jeong S.E."/>
        </authorList>
    </citation>
    <scope>NUCLEOTIDE SEQUENCE [LARGE SCALE GENOMIC DNA]</scope>
    <source>
        <strain evidence="2 3">Pch-N</strain>
    </source>
</reference>
<dbReference type="AlphaFoldDB" id="A0A7J5DY86"/>
<feature type="transmembrane region" description="Helical" evidence="1">
    <location>
        <begin position="292"/>
        <end position="314"/>
    </location>
</feature>
<feature type="transmembrane region" description="Helical" evidence="1">
    <location>
        <begin position="70"/>
        <end position="90"/>
    </location>
</feature>
<proteinExistence type="predicted"/>
<gene>
    <name evidence="2" type="ORF">F9L07_03250</name>
</gene>
<name>A0A7J5DY86_NOCSI</name>
<feature type="transmembrane region" description="Helical" evidence="1">
    <location>
        <begin position="15"/>
        <end position="39"/>
    </location>
</feature>
<evidence type="ECO:0008006" key="4">
    <source>
        <dbReference type="Google" id="ProtNLM"/>
    </source>
</evidence>
<evidence type="ECO:0000256" key="1">
    <source>
        <dbReference type="SAM" id="Phobius"/>
    </source>
</evidence>
<evidence type="ECO:0000313" key="3">
    <source>
        <dbReference type="Proteomes" id="UP000449906"/>
    </source>
</evidence>
<organism evidence="2 3">
    <name type="scientific">Nocardioides simplex</name>
    <name type="common">Arthrobacter simplex</name>
    <dbReference type="NCBI Taxonomy" id="2045"/>
    <lineage>
        <taxon>Bacteria</taxon>
        <taxon>Bacillati</taxon>
        <taxon>Actinomycetota</taxon>
        <taxon>Actinomycetes</taxon>
        <taxon>Propionibacteriales</taxon>
        <taxon>Nocardioidaceae</taxon>
        <taxon>Pimelobacter</taxon>
    </lineage>
</organism>
<keyword evidence="1" id="KW-0812">Transmembrane</keyword>
<evidence type="ECO:0000313" key="2">
    <source>
        <dbReference type="EMBL" id="KAB2810969.1"/>
    </source>
</evidence>
<feature type="transmembrane region" description="Helical" evidence="1">
    <location>
        <begin position="386"/>
        <end position="404"/>
    </location>
</feature>
<feature type="transmembrane region" description="Helical" evidence="1">
    <location>
        <begin position="424"/>
        <end position="442"/>
    </location>
</feature>
<feature type="transmembrane region" description="Helical" evidence="1">
    <location>
        <begin position="184"/>
        <end position="204"/>
    </location>
</feature>
<dbReference type="Proteomes" id="UP000449906">
    <property type="component" value="Unassembled WGS sequence"/>
</dbReference>
<dbReference type="RefSeq" id="WP_151578524.1">
    <property type="nucleotide sequence ID" value="NZ_WBVM01000001.1"/>
</dbReference>
<dbReference type="EMBL" id="WBVM01000001">
    <property type="protein sequence ID" value="KAB2810969.1"/>
    <property type="molecule type" value="Genomic_DNA"/>
</dbReference>
<protein>
    <recommendedName>
        <fullName evidence="4">Fenitrothion hydrolase</fullName>
    </recommendedName>
</protein>
<keyword evidence="1" id="KW-1133">Transmembrane helix</keyword>
<comment type="caution">
    <text evidence="2">The sequence shown here is derived from an EMBL/GenBank/DDBJ whole genome shotgun (WGS) entry which is preliminary data.</text>
</comment>
<accession>A0A7J5DY86</accession>
<feature type="transmembrane region" description="Helical" evidence="1">
    <location>
        <begin position="102"/>
        <end position="121"/>
    </location>
</feature>